<dbReference type="RefSeq" id="WP_240830865.1">
    <property type="nucleotide sequence ID" value="NZ_JAKWBL010000003.1"/>
</dbReference>
<protein>
    <submittedName>
        <fullName evidence="1">Uncharacterized protein</fullName>
    </submittedName>
</protein>
<evidence type="ECO:0000313" key="1">
    <source>
        <dbReference type="EMBL" id="MCH5599189.1"/>
    </source>
</evidence>
<name>A0ABS9SLC3_9BACT</name>
<dbReference type="EMBL" id="JAKWBL010000003">
    <property type="protein sequence ID" value="MCH5599189.1"/>
    <property type="molecule type" value="Genomic_DNA"/>
</dbReference>
<dbReference type="Proteomes" id="UP001202248">
    <property type="component" value="Unassembled WGS sequence"/>
</dbReference>
<comment type="caution">
    <text evidence="1">The sequence shown here is derived from an EMBL/GenBank/DDBJ whole genome shotgun (WGS) entry which is preliminary data.</text>
</comment>
<accession>A0ABS9SLC3</accession>
<reference evidence="1 2" key="1">
    <citation type="submission" date="2022-02" db="EMBL/GenBank/DDBJ databases">
        <authorList>
            <person name="Min J."/>
        </authorList>
    </citation>
    <scope>NUCLEOTIDE SEQUENCE [LARGE SCALE GENOMIC DNA]</scope>
    <source>
        <strain evidence="1 2">GR10-1</strain>
    </source>
</reference>
<gene>
    <name evidence="1" type="ORF">MKP09_15365</name>
</gene>
<sequence length="633" mass="75529">MKYFFLILIAFVQLLQTGCSQKKDENKSSLTDHHTEMIPEEKDYQKINNNLDNYTIRNSEEDLENFRLKKPVYSIKYYKIEDSKNNPKEVKKINGKDFYLQSYTEYLKDGRKRYKEYIYDHIKRIENFHYDEHFANLILLHRIEPNPENERNYYNILNYHPNKILKEDIYYRTYKGTDFDFEGFATYDFQKIKDSIVIKVKEIGYDTIPDPEDIYTFIDTMLIKTKPLYQSKKQYFKWIASKYHPFKTEGYVFDDRDVDYEYDEKGFIKSETWIKNGALENKTEYEYNEDYTERIEQDYHMRGTEKSTKHIKKYNKHGDLISEQIIEYTGNQLNPYVYEYVYDENDNWIEKKKFSINLKEENKKELLQHEIREIIYFGNDSKIRELKLPQFSKKIDEVRADIPKLAQQKQQSINEFNEAVEAGNYDSKITKTEATSLEDFTPKFWKLKQTALGDLDNQPGDEAAIVYETPVPGDLGFAQALAIFKKTENKWKLWHQSFSPVLGTQNGGMMGNPFESISISNRTIIIHHFGGSRQKWNYTHIYRYQNNDWYLIGAGVHFGAPCDYFVGLDYNLSTGNIVADYAQEICDDENPDERALKEWKETFKRKIPLPKMDMFTPGDNRVEIPNQDYEMYY</sequence>
<proteinExistence type="predicted"/>
<keyword evidence="2" id="KW-1185">Reference proteome</keyword>
<evidence type="ECO:0000313" key="2">
    <source>
        <dbReference type="Proteomes" id="UP001202248"/>
    </source>
</evidence>
<organism evidence="1 2">
    <name type="scientific">Niabella ginsengisoli</name>
    <dbReference type="NCBI Taxonomy" id="522298"/>
    <lineage>
        <taxon>Bacteria</taxon>
        <taxon>Pseudomonadati</taxon>
        <taxon>Bacteroidota</taxon>
        <taxon>Chitinophagia</taxon>
        <taxon>Chitinophagales</taxon>
        <taxon>Chitinophagaceae</taxon>
        <taxon>Niabella</taxon>
    </lineage>
</organism>